<reference evidence="2 3" key="1">
    <citation type="journal article" date="2015" name="Nature">
        <title>rRNA introns, odd ribosomes, and small enigmatic genomes across a large radiation of phyla.</title>
        <authorList>
            <person name="Brown C.T."/>
            <person name="Hug L.A."/>
            <person name="Thomas B.C."/>
            <person name="Sharon I."/>
            <person name="Castelle C.J."/>
            <person name="Singh A."/>
            <person name="Wilkins M.J."/>
            <person name="Williams K.H."/>
            <person name="Banfield J.F."/>
        </authorList>
    </citation>
    <scope>NUCLEOTIDE SEQUENCE [LARGE SCALE GENOMIC DNA]</scope>
</reference>
<feature type="transmembrane region" description="Helical" evidence="1">
    <location>
        <begin position="67"/>
        <end position="89"/>
    </location>
</feature>
<feature type="transmembrane region" description="Helical" evidence="1">
    <location>
        <begin position="39"/>
        <end position="60"/>
    </location>
</feature>
<organism evidence="2 3">
    <name type="scientific">candidate division WS6 bacterium GW2011_GWE1_34_7</name>
    <dbReference type="NCBI Taxonomy" id="1619093"/>
    <lineage>
        <taxon>Bacteria</taxon>
        <taxon>Candidatus Dojkabacteria</taxon>
    </lineage>
</organism>
<evidence type="ECO:0000256" key="1">
    <source>
        <dbReference type="SAM" id="Phobius"/>
    </source>
</evidence>
<dbReference type="AlphaFoldDB" id="A0A0G0DQA2"/>
<feature type="transmembrane region" description="Helical" evidence="1">
    <location>
        <begin position="7"/>
        <end position="27"/>
    </location>
</feature>
<sequence length="125" mass="14174">MRYIKIFIYTGLILSILNIFLSVYLFNLDVCVLNRGIAFGIRIEYEVLVSILLLIFLIFIGIKTEGFLKYIILSIVGLGLSNLVVRILLNGVCDYIHILNISFNLADIFLVLFSVVGGIFILIKR</sequence>
<name>A0A0G0DQA2_9BACT</name>
<proteinExistence type="predicted"/>
<keyword evidence="1" id="KW-0812">Transmembrane</keyword>
<keyword evidence="1" id="KW-1133">Transmembrane helix</keyword>
<protein>
    <submittedName>
        <fullName evidence="2">Uncharacterized protein</fullName>
    </submittedName>
</protein>
<dbReference type="Pfam" id="PF01252">
    <property type="entry name" value="Peptidase_A8"/>
    <property type="match status" value="1"/>
</dbReference>
<evidence type="ECO:0000313" key="2">
    <source>
        <dbReference type="EMBL" id="KKP65175.1"/>
    </source>
</evidence>
<evidence type="ECO:0000313" key="3">
    <source>
        <dbReference type="Proteomes" id="UP000033866"/>
    </source>
</evidence>
<gene>
    <name evidence="2" type="ORF">UR61_C0030G0006</name>
</gene>
<dbReference type="Proteomes" id="UP000033866">
    <property type="component" value="Unassembled WGS sequence"/>
</dbReference>
<feature type="transmembrane region" description="Helical" evidence="1">
    <location>
        <begin position="101"/>
        <end position="123"/>
    </location>
</feature>
<comment type="caution">
    <text evidence="2">The sequence shown here is derived from an EMBL/GenBank/DDBJ whole genome shotgun (WGS) entry which is preliminary data.</text>
</comment>
<dbReference type="GO" id="GO:0016020">
    <property type="term" value="C:membrane"/>
    <property type="evidence" value="ECO:0007669"/>
    <property type="project" value="InterPro"/>
</dbReference>
<accession>A0A0G0DQA2</accession>
<dbReference type="EMBL" id="LBPV01000030">
    <property type="protein sequence ID" value="KKP65175.1"/>
    <property type="molecule type" value="Genomic_DNA"/>
</dbReference>
<dbReference type="GO" id="GO:0006508">
    <property type="term" value="P:proteolysis"/>
    <property type="evidence" value="ECO:0007669"/>
    <property type="project" value="InterPro"/>
</dbReference>
<keyword evidence="1" id="KW-0472">Membrane</keyword>
<dbReference type="InterPro" id="IPR001872">
    <property type="entry name" value="Peptidase_A8"/>
</dbReference>
<dbReference type="GO" id="GO:0004190">
    <property type="term" value="F:aspartic-type endopeptidase activity"/>
    <property type="evidence" value="ECO:0007669"/>
    <property type="project" value="InterPro"/>
</dbReference>